<keyword evidence="1" id="KW-0051">Antiviral defense</keyword>
<dbReference type="KEGG" id="ipc:IPA_02410"/>
<dbReference type="PANTHER" id="PTHR39965:SF1">
    <property type="entry name" value="CRISPR SYSTEM CMR SUBUNIT CMR6"/>
    <property type="match status" value="1"/>
</dbReference>
<dbReference type="EMBL" id="CP006868">
    <property type="protein sequence ID" value="UXD22186.1"/>
    <property type="molecule type" value="Genomic_DNA"/>
</dbReference>
<dbReference type="PANTHER" id="PTHR39965">
    <property type="entry name" value="CRISPR SYSTEM CMR SUBUNIT CMR6"/>
    <property type="match status" value="1"/>
</dbReference>
<dbReference type="InterPro" id="IPR010172">
    <property type="entry name" value="CRISPR-assoc_prot_TM1791"/>
</dbReference>
<dbReference type="AlphaFoldDB" id="A0A977PJW6"/>
<feature type="domain" description="CRISPR type III-associated protein" evidence="2">
    <location>
        <begin position="98"/>
        <end position="292"/>
    </location>
</feature>
<dbReference type="Pfam" id="PF03787">
    <property type="entry name" value="RAMPs"/>
    <property type="match status" value="1"/>
</dbReference>
<sequence length="300" mass="33878">MIIMIPKDLLYDYWKSIMTKDGRKDTIKREIIHTYLDLINFNAREVAPVIAEHTERIVETLSNRNSITVIDTVAKAVYRVRHGTSNYLLPLEWGLTLHPIYKVPYIPGSAVKGVLRAAFISLLFEKYFNEPPEEEELREFLKEANKVASHLFGSTNDEPPFTGKSLITAYDSYPIEPGIAGLYVIGDVLTPHYPTTRELKDELDAEPRPIIGLSVAEGTRFRFVITIDKSRRDAIENAKEGVKELLHLNDNSPLLINLNVNRIHIFVGALLMKAFREVGVGGKTTRGYGYFSIVSMRASG</sequence>
<name>A0A977PJW6_9CREN</name>
<proteinExistence type="predicted"/>
<evidence type="ECO:0000313" key="3">
    <source>
        <dbReference type="EMBL" id="UXD22186.1"/>
    </source>
</evidence>
<dbReference type="Proteomes" id="UP001063698">
    <property type="component" value="Chromosome"/>
</dbReference>
<dbReference type="NCBIfam" id="TIGR01898">
    <property type="entry name" value="cas_TM1791_cmr6"/>
    <property type="match status" value="1"/>
</dbReference>
<evidence type="ECO:0000259" key="2">
    <source>
        <dbReference type="Pfam" id="PF03787"/>
    </source>
</evidence>
<dbReference type="InterPro" id="IPR005537">
    <property type="entry name" value="RAMP_III_fam"/>
</dbReference>
<organism evidence="3 4">
    <name type="scientific">Ignicoccus pacificus DSM 13166</name>
    <dbReference type="NCBI Taxonomy" id="940294"/>
    <lineage>
        <taxon>Archaea</taxon>
        <taxon>Thermoproteota</taxon>
        <taxon>Thermoprotei</taxon>
        <taxon>Desulfurococcales</taxon>
        <taxon>Desulfurococcaceae</taxon>
        <taxon>Ignicoccus</taxon>
    </lineage>
</organism>
<reference evidence="3" key="1">
    <citation type="submission" date="2013-11" db="EMBL/GenBank/DDBJ databases">
        <title>Comparative genomics of Ignicoccus.</title>
        <authorList>
            <person name="Podar M."/>
        </authorList>
    </citation>
    <scope>NUCLEOTIDE SEQUENCE</scope>
    <source>
        <strain evidence="3">DSM 13166</strain>
    </source>
</reference>
<dbReference type="GO" id="GO:0051607">
    <property type="term" value="P:defense response to virus"/>
    <property type="evidence" value="ECO:0007669"/>
    <property type="project" value="UniProtKB-KW"/>
</dbReference>
<accession>A0A977PJW6</accession>
<keyword evidence="4" id="KW-1185">Reference proteome</keyword>
<protein>
    <recommendedName>
        <fullName evidence="2">CRISPR type III-associated protein domain-containing protein</fullName>
    </recommendedName>
</protein>
<gene>
    <name evidence="3" type="ORF">IPA_02410</name>
</gene>
<evidence type="ECO:0000256" key="1">
    <source>
        <dbReference type="ARBA" id="ARBA00023118"/>
    </source>
</evidence>
<evidence type="ECO:0000313" key="4">
    <source>
        <dbReference type="Proteomes" id="UP001063698"/>
    </source>
</evidence>